<keyword evidence="3" id="KW-0547">Nucleotide-binding</keyword>
<protein>
    <submittedName>
        <fullName evidence="7">Branched-chain amino acid transport system ATP-binding protein</fullName>
    </submittedName>
</protein>
<dbReference type="GO" id="GO:0015658">
    <property type="term" value="F:branched-chain amino acid transmembrane transporter activity"/>
    <property type="evidence" value="ECO:0007669"/>
    <property type="project" value="TreeGrafter"/>
</dbReference>
<sequence>MSDLLTVENLTAGYGQAGVLRGISLRVGENEAVGLLGPNGHGKTTLLRCVSNLHRPTSGTITFAGRSTAGRSPRDLVRSGLIHVPQGSRLFPQLTVEEALRLSAASSGHAGSWRDSLDRVYSVFPRLKERRRQLTGTLSGGERQMASLGMGLMAQPTLLILDEPTLGLSPKVKHELSECIVRVRAEVSSIILVDGDMELVLDLTDRYHVVLHGDVVDSGASDDERSRDEMMSLFLGGAADERH</sequence>
<organism evidence="7 8">
    <name type="scientific">Nonomuraea wenchangensis</name>
    <dbReference type="NCBI Taxonomy" id="568860"/>
    <lineage>
        <taxon>Bacteria</taxon>
        <taxon>Bacillati</taxon>
        <taxon>Actinomycetota</taxon>
        <taxon>Actinomycetes</taxon>
        <taxon>Streptosporangiales</taxon>
        <taxon>Streptosporangiaceae</taxon>
        <taxon>Nonomuraea</taxon>
    </lineage>
</organism>
<dbReference type="AlphaFoldDB" id="A0A1I0C2T7"/>
<dbReference type="GO" id="GO:0005524">
    <property type="term" value="F:ATP binding"/>
    <property type="evidence" value="ECO:0007669"/>
    <property type="project" value="UniProtKB-KW"/>
</dbReference>
<dbReference type="CDD" id="cd03224">
    <property type="entry name" value="ABC_TM1139_LivF_branched"/>
    <property type="match status" value="1"/>
</dbReference>
<evidence type="ECO:0000256" key="3">
    <source>
        <dbReference type="ARBA" id="ARBA00022741"/>
    </source>
</evidence>
<dbReference type="PANTHER" id="PTHR43820:SF4">
    <property type="entry name" value="HIGH-AFFINITY BRANCHED-CHAIN AMINO ACID TRANSPORT ATP-BINDING PROTEIN LIVF"/>
    <property type="match status" value="1"/>
</dbReference>
<dbReference type="Pfam" id="PF00005">
    <property type="entry name" value="ABC_tran"/>
    <property type="match status" value="1"/>
</dbReference>
<dbReference type="Gene3D" id="3.40.50.300">
    <property type="entry name" value="P-loop containing nucleotide triphosphate hydrolases"/>
    <property type="match status" value="1"/>
</dbReference>
<dbReference type="PROSITE" id="PS00211">
    <property type="entry name" value="ABC_TRANSPORTER_1"/>
    <property type="match status" value="1"/>
</dbReference>
<dbReference type="Proteomes" id="UP000199361">
    <property type="component" value="Unassembled WGS sequence"/>
</dbReference>
<dbReference type="SUPFAM" id="SSF52540">
    <property type="entry name" value="P-loop containing nucleoside triphosphate hydrolases"/>
    <property type="match status" value="1"/>
</dbReference>
<evidence type="ECO:0000313" key="7">
    <source>
        <dbReference type="EMBL" id="SET13781.1"/>
    </source>
</evidence>
<gene>
    <name evidence="7" type="ORF">SAMN05421811_102154</name>
</gene>
<keyword evidence="8" id="KW-1185">Reference proteome</keyword>
<feature type="domain" description="ABC transporter" evidence="6">
    <location>
        <begin position="5"/>
        <end position="237"/>
    </location>
</feature>
<dbReference type="InterPro" id="IPR017871">
    <property type="entry name" value="ABC_transporter-like_CS"/>
</dbReference>
<evidence type="ECO:0000256" key="5">
    <source>
        <dbReference type="ARBA" id="ARBA00022970"/>
    </source>
</evidence>
<comment type="similarity">
    <text evidence="1">Belongs to the ABC transporter superfamily.</text>
</comment>
<dbReference type="InterPro" id="IPR003593">
    <property type="entry name" value="AAA+_ATPase"/>
</dbReference>
<keyword evidence="2" id="KW-0813">Transport</keyword>
<evidence type="ECO:0000256" key="1">
    <source>
        <dbReference type="ARBA" id="ARBA00005417"/>
    </source>
</evidence>
<dbReference type="OrthoDB" id="5179231at2"/>
<keyword evidence="5" id="KW-0029">Amino-acid transport</keyword>
<accession>A0A1I0C2T7</accession>
<evidence type="ECO:0000256" key="2">
    <source>
        <dbReference type="ARBA" id="ARBA00022448"/>
    </source>
</evidence>
<reference evidence="7 8" key="1">
    <citation type="submission" date="2016-10" db="EMBL/GenBank/DDBJ databases">
        <authorList>
            <person name="de Groot N.N."/>
        </authorList>
    </citation>
    <scope>NUCLEOTIDE SEQUENCE [LARGE SCALE GENOMIC DNA]</scope>
    <source>
        <strain evidence="7 8">CGMCC 4.5598</strain>
    </source>
</reference>
<dbReference type="InterPro" id="IPR003439">
    <property type="entry name" value="ABC_transporter-like_ATP-bd"/>
</dbReference>
<dbReference type="InterPro" id="IPR052156">
    <property type="entry name" value="BCAA_Transport_ATP-bd_LivF"/>
</dbReference>
<dbReference type="EMBL" id="FOHX01000002">
    <property type="protein sequence ID" value="SET13781.1"/>
    <property type="molecule type" value="Genomic_DNA"/>
</dbReference>
<dbReference type="SMART" id="SM00382">
    <property type="entry name" value="AAA"/>
    <property type="match status" value="1"/>
</dbReference>
<dbReference type="PANTHER" id="PTHR43820">
    <property type="entry name" value="HIGH-AFFINITY BRANCHED-CHAIN AMINO ACID TRANSPORT ATP-BINDING PROTEIN LIVF"/>
    <property type="match status" value="1"/>
</dbReference>
<evidence type="ECO:0000256" key="4">
    <source>
        <dbReference type="ARBA" id="ARBA00022840"/>
    </source>
</evidence>
<dbReference type="RefSeq" id="WP_091077548.1">
    <property type="nucleotide sequence ID" value="NZ_FOHX01000002.1"/>
</dbReference>
<name>A0A1I0C2T7_9ACTN</name>
<evidence type="ECO:0000313" key="8">
    <source>
        <dbReference type="Proteomes" id="UP000199361"/>
    </source>
</evidence>
<dbReference type="STRING" id="568860.SAMN05421811_102154"/>
<dbReference type="InterPro" id="IPR027417">
    <property type="entry name" value="P-loop_NTPase"/>
</dbReference>
<dbReference type="GO" id="GO:0015807">
    <property type="term" value="P:L-amino acid transport"/>
    <property type="evidence" value="ECO:0007669"/>
    <property type="project" value="TreeGrafter"/>
</dbReference>
<evidence type="ECO:0000259" key="6">
    <source>
        <dbReference type="PROSITE" id="PS50893"/>
    </source>
</evidence>
<dbReference type="PROSITE" id="PS50893">
    <property type="entry name" value="ABC_TRANSPORTER_2"/>
    <property type="match status" value="1"/>
</dbReference>
<keyword evidence="4 7" id="KW-0067">ATP-binding</keyword>
<proteinExistence type="inferred from homology"/>
<dbReference type="GO" id="GO:0016887">
    <property type="term" value="F:ATP hydrolysis activity"/>
    <property type="evidence" value="ECO:0007669"/>
    <property type="project" value="InterPro"/>
</dbReference>